<dbReference type="GO" id="GO:0006400">
    <property type="term" value="P:tRNA modification"/>
    <property type="evidence" value="ECO:0007669"/>
    <property type="project" value="UniProtKB-UniRule"/>
</dbReference>
<keyword evidence="4 8" id="KW-0819">tRNA processing</keyword>
<dbReference type="Gene3D" id="1.20.59.20">
    <property type="match status" value="1"/>
</dbReference>
<keyword evidence="3 8" id="KW-0436">Ligase</keyword>
<comment type="caution">
    <text evidence="10">The sequence shown here is derived from an EMBL/GenBank/DDBJ whole genome shotgun (WGS) entry which is preliminary data.</text>
</comment>
<dbReference type="Pfam" id="PF09179">
    <property type="entry name" value="TilS"/>
    <property type="match status" value="1"/>
</dbReference>
<dbReference type="SUPFAM" id="SSF82829">
    <property type="entry name" value="MesJ substrate recognition domain-like"/>
    <property type="match status" value="1"/>
</dbReference>
<dbReference type="STRING" id="396323.VH98_10950"/>
<dbReference type="InterPro" id="IPR015262">
    <property type="entry name" value="tRNA_Ile_lys_synt_subst-bd"/>
</dbReference>
<dbReference type="SUPFAM" id="SSF52402">
    <property type="entry name" value="Adenine nucleotide alpha hydrolases-like"/>
    <property type="match status" value="1"/>
</dbReference>
<dbReference type="Pfam" id="PF11734">
    <property type="entry name" value="TilS_C"/>
    <property type="match status" value="1"/>
</dbReference>
<reference evidence="10 11" key="1">
    <citation type="submission" date="2013-10" db="EMBL/GenBank/DDBJ databases">
        <title>The Genome Sequence of Acinetobacter brisouii CIP 110357.</title>
        <authorList>
            <consortium name="The Broad Institute Genomics Platform"/>
            <consortium name="The Broad Institute Genome Sequencing Center for Infectious Disease"/>
            <person name="Cerqueira G."/>
            <person name="Feldgarden M."/>
            <person name="Courvalin P."/>
            <person name="Grillot-Courvalin C."/>
            <person name="Clermont D."/>
            <person name="Rocha E."/>
            <person name="Yoon E.-J."/>
            <person name="Nemec A."/>
            <person name="Young S.K."/>
            <person name="Zeng Q."/>
            <person name="Gargeya S."/>
            <person name="Fitzgerald M."/>
            <person name="Abouelleil A."/>
            <person name="Alvarado L."/>
            <person name="Berlin A.M."/>
            <person name="Chapman S.B."/>
            <person name="Gainer-Dewar J."/>
            <person name="Goldberg J."/>
            <person name="Gnerre S."/>
            <person name="Griggs A."/>
            <person name="Gujja S."/>
            <person name="Hansen M."/>
            <person name="Howarth C."/>
            <person name="Imamovic A."/>
            <person name="Ireland A."/>
            <person name="Larimer J."/>
            <person name="McCowan C."/>
            <person name="Murphy C."/>
            <person name="Pearson M."/>
            <person name="Poon T.W."/>
            <person name="Priest M."/>
            <person name="Roberts A."/>
            <person name="Saif S."/>
            <person name="Shea T."/>
            <person name="Sykes S."/>
            <person name="Wortman J."/>
            <person name="Nusbaum C."/>
            <person name="Birren B."/>
        </authorList>
    </citation>
    <scope>NUCLEOTIDE SEQUENCE [LARGE SCALE GENOMIC DNA]</scope>
    <source>
        <strain evidence="10 11">CIP 110357</strain>
    </source>
</reference>
<evidence type="ECO:0000256" key="6">
    <source>
        <dbReference type="ARBA" id="ARBA00022840"/>
    </source>
</evidence>
<feature type="domain" description="Lysidine-tRNA(Ile) synthetase C-terminal" evidence="9">
    <location>
        <begin position="333"/>
        <end position="409"/>
    </location>
</feature>
<comment type="function">
    <text evidence="8">Ligates lysine onto the cytidine present at position 34 of the AUA codon-specific tRNA(Ile) that contains the anticodon CAU, in an ATP-dependent manner. Cytidine is converted to lysidine, thus changing the amino acid specificity of the tRNA from methionine to isoleucine.</text>
</comment>
<proteinExistence type="inferred from homology"/>
<comment type="subcellular location">
    <subcellularLocation>
        <location evidence="1 8">Cytoplasm</location>
    </subcellularLocation>
</comment>
<dbReference type="SUPFAM" id="SSF56037">
    <property type="entry name" value="PheT/TilS domain"/>
    <property type="match status" value="1"/>
</dbReference>
<dbReference type="AlphaFoldDB" id="V2VXJ1"/>
<evidence type="ECO:0000256" key="5">
    <source>
        <dbReference type="ARBA" id="ARBA00022741"/>
    </source>
</evidence>
<dbReference type="EMBL" id="AYEU01000003">
    <property type="protein sequence ID" value="ESK52459.1"/>
    <property type="molecule type" value="Genomic_DNA"/>
</dbReference>
<keyword evidence="11" id="KW-1185">Reference proteome</keyword>
<dbReference type="HOGENOM" id="CLU_018869_2_0_6"/>
<evidence type="ECO:0000256" key="4">
    <source>
        <dbReference type="ARBA" id="ARBA00022694"/>
    </source>
</evidence>
<dbReference type="CDD" id="cd01992">
    <property type="entry name" value="TilS_N"/>
    <property type="match status" value="1"/>
</dbReference>
<comment type="catalytic activity">
    <reaction evidence="7 8">
        <text>cytidine(34) in tRNA(Ile2) + L-lysine + ATP = lysidine(34) in tRNA(Ile2) + AMP + diphosphate + H(+)</text>
        <dbReference type="Rhea" id="RHEA:43744"/>
        <dbReference type="Rhea" id="RHEA-COMP:10625"/>
        <dbReference type="Rhea" id="RHEA-COMP:10670"/>
        <dbReference type="ChEBI" id="CHEBI:15378"/>
        <dbReference type="ChEBI" id="CHEBI:30616"/>
        <dbReference type="ChEBI" id="CHEBI:32551"/>
        <dbReference type="ChEBI" id="CHEBI:33019"/>
        <dbReference type="ChEBI" id="CHEBI:82748"/>
        <dbReference type="ChEBI" id="CHEBI:83665"/>
        <dbReference type="ChEBI" id="CHEBI:456215"/>
        <dbReference type="EC" id="6.3.4.19"/>
    </reaction>
</comment>
<sequence>MDSMLLLYLMHSLFPQRVRAIYIDHQLQAPSQTWGVMVEDFCHKFNIPCLVQAVEVASGNLEQQARHARYTAFLQHKQADEVLVLAHHQQDQAETVLLRLLSGAGVGGLAAMRAIDAREDFTIWRPLLDISREQIAQWVSQLQLPYIDDPTNADPHYDRAWCRTELWQILQQRFPQMQSALARNAQLMQDADDILQEVAQQDWRQCGDHTHLNLDTLQQLTPARQRQLLSAWMKGELTYRPSLDAVLRLQQEVIQSRADAQACLFIKPYYYVRFQKQIYRLTTQQYLCKQTDVIPAQQQVRWTKQQPVTLISGKYTCRESEYGLSPELLDTPLMLYPRVGGEKIHLYGRVGAWPLKKALQDAQIFPWLRHRVQILAKDDVILGVFTPQGFWLAQSCYCQHGGWQPKLIHE</sequence>
<evidence type="ECO:0000313" key="11">
    <source>
        <dbReference type="Proteomes" id="UP000018418"/>
    </source>
</evidence>
<keyword evidence="6" id="KW-0067">ATP-binding</keyword>
<evidence type="ECO:0000259" key="9">
    <source>
        <dbReference type="SMART" id="SM00977"/>
    </source>
</evidence>
<comment type="similarity">
    <text evidence="8">Belongs to the tRNA(Ile)-lysidine synthase family.</text>
</comment>
<dbReference type="InterPro" id="IPR011063">
    <property type="entry name" value="TilS/TtcA_N"/>
</dbReference>
<dbReference type="InterPro" id="IPR012094">
    <property type="entry name" value="tRNA_Ile_lys_synt"/>
</dbReference>
<dbReference type="GO" id="GO:0032267">
    <property type="term" value="F:tRNA(Ile)-lysidine synthase activity"/>
    <property type="evidence" value="ECO:0007669"/>
    <property type="project" value="UniProtKB-EC"/>
</dbReference>
<evidence type="ECO:0000256" key="8">
    <source>
        <dbReference type="HAMAP-Rule" id="MF_01161"/>
    </source>
</evidence>
<dbReference type="PANTHER" id="PTHR43033">
    <property type="entry name" value="TRNA(ILE)-LYSIDINE SYNTHASE-RELATED"/>
    <property type="match status" value="1"/>
</dbReference>
<dbReference type="GO" id="GO:0005524">
    <property type="term" value="F:ATP binding"/>
    <property type="evidence" value="ECO:0007669"/>
    <property type="project" value="UniProtKB-KW"/>
</dbReference>
<dbReference type="Proteomes" id="UP000018418">
    <property type="component" value="Unassembled WGS sequence"/>
</dbReference>
<dbReference type="Pfam" id="PF01171">
    <property type="entry name" value="ATP_bind_3"/>
    <property type="match status" value="1"/>
</dbReference>
<dbReference type="SMART" id="SM00977">
    <property type="entry name" value="TilS_C"/>
    <property type="match status" value="1"/>
</dbReference>
<evidence type="ECO:0000256" key="7">
    <source>
        <dbReference type="ARBA" id="ARBA00048539"/>
    </source>
</evidence>
<dbReference type="PANTHER" id="PTHR43033:SF1">
    <property type="entry name" value="TRNA(ILE)-LYSIDINE SYNTHASE-RELATED"/>
    <property type="match status" value="1"/>
</dbReference>
<name>V2VXJ1_9GAMM</name>
<dbReference type="InterPro" id="IPR012796">
    <property type="entry name" value="Lysidine-tRNA-synth_C"/>
</dbReference>
<dbReference type="HAMAP" id="MF_01161">
    <property type="entry name" value="tRNA_Ile_lys_synt"/>
    <property type="match status" value="1"/>
</dbReference>
<dbReference type="Gene3D" id="3.40.50.620">
    <property type="entry name" value="HUPs"/>
    <property type="match status" value="1"/>
</dbReference>
<dbReference type="NCBIfam" id="TIGR02433">
    <property type="entry name" value="lysidine_TilS_C"/>
    <property type="match status" value="1"/>
</dbReference>
<organism evidence="10 11">
    <name type="scientific">Acinetobacter brisouii CIP 110357</name>
    <dbReference type="NCBI Taxonomy" id="1341683"/>
    <lineage>
        <taxon>Bacteria</taxon>
        <taxon>Pseudomonadati</taxon>
        <taxon>Pseudomonadota</taxon>
        <taxon>Gammaproteobacteria</taxon>
        <taxon>Moraxellales</taxon>
        <taxon>Moraxellaceae</taxon>
        <taxon>Acinetobacter</taxon>
    </lineage>
</organism>
<keyword evidence="2 8" id="KW-0963">Cytoplasm</keyword>
<protein>
    <recommendedName>
        <fullName evidence="8">tRNA(Ile)-lysidine synthase</fullName>
        <ecNumber evidence="8">6.3.4.19</ecNumber>
    </recommendedName>
    <alternativeName>
        <fullName evidence="8">tRNA(Ile)-2-lysyl-cytidine synthase</fullName>
    </alternativeName>
    <alternativeName>
        <fullName evidence="8">tRNA(Ile)-lysidine synthetase</fullName>
    </alternativeName>
</protein>
<gene>
    <name evidence="8" type="primary">tilS</name>
    <name evidence="10" type="ORF">P255_00610</name>
</gene>
<keyword evidence="5" id="KW-0547">Nucleotide-binding</keyword>
<dbReference type="EC" id="6.3.4.19" evidence="8"/>
<dbReference type="NCBIfam" id="TIGR02432">
    <property type="entry name" value="lysidine_TilS_N"/>
    <property type="match status" value="1"/>
</dbReference>
<dbReference type="InterPro" id="IPR012795">
    <property type="entry name" value="tRNA_Ile_lys_synt_N"/>
</dbReference>
<dbReference type="GO" id="GO:0005737">
    <property type="term" value="C:cytoplasm"/>
    <property type="evidence" value="ECO:0007669"/>
    <property type="project" value="UniProtKB-SubCell"/>
</dbReference>
<evidence type="ECO:0000256" key="2">
    <source>
        <dbReference type="ARBA" id="ARBA00022490"/>
    </source>
</evidence>
<dbReference type="InterPro" id="IPR014729">
    <property type="entry name" value="Rossmann-like_a/b/a_fold"/>
</dbReference>
<evidence type="ECO:0000256" key="1">
    <source>
        <dbReference type="ARBA" id="ARBA00004496"/>
    </source>
</evidence>
<evidence type="ECO:0000256" key="3">
    <source>
        <dbReference type="ARBA" id="ARBA00022598"/>
    </source>
</evidence>
<accession>V2VXJ1</accession>
<evidence type="ECO:0000313" key="10">
    <source>
        <dbReference type="EMBL" id="ESK52459.1"/>
    </source>
</evidence>
<dbReference type="PATRIC" id="fig|1341683.3.peg.607"/>
<comment type="caution">
    <text evidence="8">Lacks conserved residue(s) required for the propagation of feature annotation.</text>
</comment>